<dbReference type="GeneID" id="39876862"/>
<reference evidence="1 2" key="1">
    <citation type="journal article" date="2017" name="BMC Genomics">
        <title>Whole-genome assembly of Babesia ovata and comparative genomics between closely related pathogens.</title>
        <authorList>
            <person name="Yamagishi J."/>
            <person name="Asada M."/>
            <person name="Hakimi H."/>
            <person name="Tanaka T.Q."/>
            <person name="Sugimoto C."/>
            <person name="Kawazu S."/>
        </authorList>
    </citation>
    <scope>NUCLEOTIDE SEQUENCE [LARGE SCALE GENOMIC DNA]</scope>
    <source>
        <strain evidence="1 2">Miyake</strain>
    </source>
</reference>
<name>A0A2H6KJB9_9APIC</name>
<keyword evidence="2" id="KW-1185">Reference proteome</keyword>
<dbReference type="VEuPathDB" id="PiroplasmaDB:BOVATA_045850"/>
<gene>
    <name evidence="1" type="ORF">BOVATA_045850</name>
</gene>
<dbReference type="Proteomes" id="UP000236319">
    <property type="component" value="Unassembled WGS sequence"/>
</dbReference>
<dbReference type="AlphaFoldDB" id="A0A2H6KJB9"/>
<protein>
    <submittedName>
        <fullName evidence="1">Uncharacterized protein</fullName>
    </submittedName>
</protein>
<accession>A0A2H6KJB9</accession>
<dbReference type="OrthoDB" id="366608at2759"/>
<organism evidence="1 2">
    <name type="scientific">Babesia ovata</name>
    <dbReference type="NCBI Taxonomy" id="189622"/>
    <lineage>
        <taxon>Eukaryota</taxon>
        <taxon>Sar</taxon>
        <taxon>Alveolata</taxon>
        <taxon>Apicomplexa</taxon>
        <taxon>Aconoidasida</taxon>
        <taxon>Piroplasmida</taxon>
        <taxon>Babesiidae</taxon>
        <taxon>Babesia</taxon>
    </lineage>
</organism>
<evidence type="ECO:0000313" key="2">
    <source>
        <dbReference type="Proteomes" id="UP000236319"/>
    </source>
</evidence>
<dbReference type="RefSeq" id="XP_028869335.1">
    <property type="nucleotide sequence ID" value="XM_029013502.1"/>
</dbReference>
<evidence type="ECO:0000313" key="1">
    <source>
        <dbReference type="EMBL" id="GBE63092.1"/>
    </source>
</evidence>
<comment type="caution">
    <text evidence="1">The sequence shown here is derived from an EMBL/GenBank/DDBJ whole genome shotgun (WGS) entry which is preliminary data.</text>
</comment>
<dbReference type="EMBL" id="BDSA01000013">
    <property type="protein sequence ID" value="GBE63092.1"/>
    <property type="molecule type" value="Genomic_DNA"/>
</dbReference>
<proteinExistence type="predicted"/>
<sequence>MVYTSLTEAPRNLKEGIDWLIALKETCPENNLLPMGVALYDLFVDKPVGKREQLPSLEKVKNISKEFLEQEVLEYQPFVQGLLDRFSNPTTMAGLSAESGKNFKSEYEKVIKARGAKPETIAEKLGKVVASCERFLKSVKIPDQYESAYSSEATWEASCAKDPEACAVLLVGIAPMLYAGLRSLQVTSHAAFRQGRDSWEEEHLEDVLRVVGYKEPECRVEMSGPRVNTVLRRVDLGIFTVIHDLAGVLGFY</sequence>